<feature type="region of interest" description="Disordered" evidence="1">
    <location>
        <begin position="1"/>
        <end position="69"/>
    </location>
</feature>
<keyword evidence="3" id="KW-1185">Reference proteome</keyword>
<name>A0ABP5WJS8_9ACTN</name>
<sequence>MPVNTDGDALRGRCRVRPPLSNVSAPPRERPGGRDRGPEAPAAGTAARGGARGADREGPSAVTGGIREA</sequence>
<evidence type="ECO:0000256" key="1">
    <source>
        <dbReference type="SAM" id="MobiDB-lite"/>
    </source>
</evidence>
<gene>
    <name evidence="2" type="ORF">GCM10010421_12700</name>
</gene>
<comment type="caution">
    <text evidence="2">The sequence shown here is derived from an EMBL/GenBank/DDBJ whole genome shotgun (WGS) entry which is preliminary data.</text>
</comment>
<reference evidence="3" key="1">
    <citation type="journal article" date="2019" name="Int. J. Syst. Evol. Microbiol.">
        <title>The Global Catalogue of Microorganisms (GCM) 10K type strain sequencing project: providing services to taxonomists for standard genome sequencing and annotation.</title>
        <authorList>
            <consortium name="The Broad Institute Genomics Platform"/>
            <consortium name="The Broad Institute Genome Sequencing Center for Infectious Disease"/>
            <person name="Wu L."/>
            <person name="Ma J."/>
        </authorList>
    </citation>
    <scope>NUCLEOTIDE SEQUENCE [LARGE SCALE GENOMIC DNA]</scope>
    <source>
        <strain evidence="3">JCM 6922</strain>
    </source>
</reference>
<feature type="compositionally biased region" description="Low complexity" evidence="1">
    <location>
        <begin position="39"/>
        <end position="49"/>
    </location>
</feature>
<accession>A0ABP5WJS8</accession>
<feature type="compositionally biased region" description="Basic and acidic residues" evidence="1">
    <location>
        <begin position="27"/>
        <end position="38"/>
    </location>
</feature>
<evidence type="ECO:0000313" key="2">
    <source>
        <dbReference type="EMBL" id="GAA2426911.1"/>
    </source>
</evidence>
<protein>
    <submittedName>
        <fullName evidence="2">Uncharacterized protein</fullName>
    </submittedName>
</protein>
<organism evidence="2 3">
    <name type="scientific">Streptomyces glaucus</name>
    <dbReference type="NCBI Taxonomy" id="284029"/>
    <lineage>
        <taxon>Bacteria</taxon>
        <taxon>Bacillati</taxon>
        <taxon>Actinomycetota</taxon>
        <taxon>Actinomycetes</taxon>
        <taxon>Kitasatosporales</taxon>
        <taxon>Streptomycetaceae</taxon>
        <taxon>Streptomyces</taxon>
    </lineage>
</organism>
<dbReference type="EMBL" id="BAAATK010000005">
    <property type="protein sequence ID" value="GAA2426911.1"/>
    <property type="molecule type" value="Genomic_DNA"/>
</dbReference>
<proteinExistence type="predicted"/>
<evidence type="ECO:0000313" key="3">
    <source>
        <dbReference type="Proteomes" id="UP001500460"/>
    </source>
</evidence>
<dbReference type="Proteomes" id="UP001500460">
    <property type="component" value="Unassembled WGS sequence"/>
</dbReference>